<dbReference type="AlphaFoldDB" id="X1B8Y8"/>
<evidence type="ECO:0000256" key="1">
    <source>
        <dbReference type="SAM" id="MobiDB-lite"/>
    </source>
</evidence>
<comment type="caution">
    <text evidence="2">The sequence shown here is derived from an EMBL/GenBank/DDBJ whole genome shotgun (WGS) entry which is preliminary data.</text>
</comment>
<accession>X1B8Y8</accession>
<proteinExistence type="predicted"/>
<name>X1B8Y8_9ZZZZ</name>
<feature type="non-terminal residue" evidence="2">
    <location>
        <position position="38"/>
    </location>
</feature>
<gene>
    <name evidence="2" type="ORF">S01H4_29250</name>
</gene>
<protein>
    <submittedName>
        <fullName evidence="2">Uncharacterized protein</fullName>
    </submittedName>
</protein>
<sequence>MGDTYGNSNTGGNGATGGREKSTLASKMPPIGTTPVKR</sequence>
<organism evidence="2">
    <name type="scientific">marine sediment metagenome</name>
    <dbReference type="NCBI Taxonomy" id="412755"/>
    <lineage>
        <taxon>unclassified sequences</taxon>
        <taxon>metagenomes</taxon>
        <taxon>ecological metagenomes</taxon>
    </lineage>
</organism>
<feature type="region of interest" description="Disordered" evidence="1">
    <location>
        <begin position="1"/>
        <end position="38"/>
    </location>
</feature>
<evidence type="ECO:0000313" key="2">
    <source>
        <dbReference type="EMBL" id="GAG77762.1"/>
    </source>
</evidence>
<reference evidence="2" key="1">
    <citation type="journal article" date="2014" name="Front. Microbiol.">
        <title>High frequency of phylogenetically diverse reductive dehalogenase-homologous genes in deep subseafloor sedimentary metagenomes.</title>
        <authorList>
            <person name="Kawai M."/>
            <person name="Futagami T."/>
            <person name="Toyoda A."/>
            <person name="Takaki Y."/>
            <person name="Nishi S."/>
            <person name="Hori S."/>
            <person name="Arai W."/>
            <person name="Tsubouchi T."/>
            <person name="Morono Y."/>
            <person name="Uchiyama I."/>
            <person name="Ito T."/>
            <person name="Fujiyama A."/>
            <person name="Inagaki F."/>
            <person name="Takami H."/>
        </authorList>
    </citation>
    <scope>NUCLEOTIDE SEQUENCE</scope>
    <source>
        <strain evidence="2">Expedition CK06-06</strain>
    </source>
</reference>
<dbReference type="EMBL" id="BART01014848">
    <property type="protein sequence ID" value="GAG77762.1"/>
    <property type="molecule type" value="Genomic_DNA"/>
</dbReference>